<dbReference type="InterPro" id="IPR011051">
    <property type="entry name" value="RmlC_Cupin_sf"/>
</dbReference>
<protein>
    <submittedName>
        <fullName evidence="3">Cupin domain-containing protein</fullName>
    </submittedName>
</protein>
<dbReference type="InterPro" id="IPR014710">
    <property type="entry name" value="RmlC-like_jellyroll"/>
</dbReference>
<dbReference type="Gene3D" id="2.60.120.10">
    <property type="entry name" value="Jelly Rolls"/>
    <property type="match status" value="1"/>
</dbReference>
<dbReference type="AlphaFoldDB" id="A0A4R5QDT8"/>
<keyword evidence="4" id="KW-1185">Reference proteome</keyword>
<gene>
    <name evidence="3" type="ORF">E2C06_17110</name>
</gene>
<evidence type="ECO:0000256" key="1">
    <source>
        <dbReference type="SAM" id="MobiDB-lite"/>
    </source>
</evidence>
<name>A0A4R5QDT8_9PROT</name>
<reference evidence="3 4" key="1">
    <citation type="journal article" date="2016" name="J. Microbiol.">
        <title>Dankookia rubra gen. nov., sp. nov., an alphaproteobacterium isolated from sediment of a shallow stream.</title>
        <authorList>
            <person name="Kim W.H."/>
            <person name="Kim D.H."/>
            <person name="Kang K."/>
            <person name="Ahn T.Y."/>
        </authorList>
    </citation>
    <scope>NUCLEOTIDE SEQUENCE [LARGE SCALE GENOMIC DNA]</scope>
    <source>
        <strain evidence="3 4">JCM30602</strain>
    </source>
</reference>
<proteinExistence type="predicted"/>
<accession>A0A4R5QDT8</accession>
<dbReference type="Pfam" id="PF07883">
    <property type="entry name" value="Cupin_2"/>
    <property type="match status" value="1"/>
</dbReference>
<dbReference type="Proteomes" id="UP000295096">
    <property type="component" value="Unassembled WGS sequence"/>
</dbReference>
<dbReference type="OrthoDB" id="4762975at2"/>
<feature type="domain" description="Cupin type-2" evidence="2">
    <location>
        <begin position="115"/>
        <end position="168"/>
    </location>
</feature>
<organism evidence="3 4">
    <name type="scientific">Dankookia rubra</name>
    <dbReference type="NCBI Taxonomy" id="1442381"/>
    <lineage>
        <taxon>Bacteria</taxon>
        <taxon>Pseudomonadati</taxon>
        <taxon>Pseudomonadota</taxon>
        <taxon>Alphaproteobacteria</taxon>
        <taxon>Acetobacterales</taxon>
        <taxon>Roseomonadaceae</taxon>
        <taxon>Dankookia</taxon>
    </lineage>
</organism>
<dbReference type="InterPro" id="IPR013096">
    <property type="entry name" value="Cupin_2"/>
</dbReference>
<evidence type="ECO:0000313" key="4">
    <source>
        <dbReference type="Proteomes" id="UP000295096"/>
    </source>
</evidence>
<dbReference type="SUPFAM" id="SSF51182">
    <property type="entry name" value="RmlC-like cupins"/>
    <property type="match status" value="1"/>
</dbReference>
<comment type="caution">
    <text evidence="3">The sequence shown here is derived from an EMBL/GenBank/DDBJ whole genome shotgun (WGS) entry which is preliminary data.</text>
</comment>
<feature type="region of interest" description="Disordered" evidence="1">
    <location>
        <begin position="1"/>
        <end position="27"/>
    </location>
</feature>
<evidence type="ECO:0000259" key="2">
    <source>
        <dbReference type="Pfam" id="PF07883"/>
    </source>
</evidence>
<dbReference type="CDD" id="cd06980">
    <property type="entry name" value="cupin_bxe_c0505"/>
    <property type="match status" value="1"/>
</dbReference>
<sequence>MASRRGRMGGQIRTRPAVAQRRPAGAREIRLPPPAAGVAFPDRCADTAGGCSMDGSVPGAARPGFKLKITKKADSPLVAGRRRFFKYRDLGVADATDGAVRAQVMEAVTGMTEPTGWHVHHCQAQFIYVLKGWVTLEFEDGSQHRMEAGDSGLIPGEMKHNEIATSDDVEILELSVPGPMGTTPCEPPPGMG</sequence>
<dbReference type="EMBL" id="SMSJ01000022">
    <property type="protein sequence ID" value="TDH61360.1"/>
    <property type="molecule type" value="Genomic_DNA"/>
</dbReference>
<evidence type="ECO:0000313" key="3">
    <source>
        <dbReference type="EMBL" id="TDH61360.1"/>
    </source>
</evidence>